<dbReference type="GeneID" id="96873467"/>
<dbReference type="GO" id="GO:0005829">
    <property type="term" value="C:cytosol"/>
    <property type="evidence" value="ECO:0007669"/>
    <property type="project" value="TreeGrafter"/>
</dbReference>
<keyword evidence="5" id="KW-1185">Reference proteome</keyword>
<evidence type="ECO:0000313" key="5">
    <source>
        <dbReference type="Proteomes" id="UP000092528"/>
    </source>
</evidence>
<dbReference type="InterPro" id="IPR051545">
    <property type="entry name" value="NAD(P)H_dehydrogenase_qn"/>
</dbReference>
<dbReference type="GO" id="GO:0003955">
    <property type="term" value="F:NAD(P)H dehydrogenase (quinone) activity"/>
    <property type="evidence" value="ECO:0007669"/>
    <property type="project" value="UniProtKB-EC"/>
</dbReference>
<gene>
    <name evidence="4" type="primary">nqo1</name>
    <name evidence="4" type="ORF">VSVS05_01551</name>
</gene>
<evidence type="ECO:0000256" key="2">
    <source>
        <dbReference type="ARBA" id="ARBA00023002"/>
    </source>
</evidence>
<dbReference type="RefSeq" id="WP_065545397.1">
    <property type="nucleotide sequence ID" value="NZ_CP134271.1"/>
</dbReference>
<proteinExistence type="inferred from homology"/>
<name>A0A1C7F9M8_9VIBR</name>
<dbReference type="Gene3D" id="3.40.50.360">
    <property type="match status" value="1"/>
</dbReference>
<dbReference type="EMBL" id="CP016414">
    <property type="protein sequence ID" value="ANU36676.1"/>
    <property type="molecule type" value="Genomic_DNA"/>
</dbReference>
<protein>
    <submittedName>
        <fullName evidence="4">NAD(P)H dehydrogenase (Quinone)</fullName>
        <ecNumber evidence="4">1.6.5.2</ecNumber>
    </submittedName>
</protein>
<dbReference type="Proteomes" id="UP000092528">
    <property type="component" value="Chromosome 1"/>
</dbReference>
<dbReference type="AlphaFoldDB" id="A0A1C7F9M8"/>
<dbReference type="Pfam" id="PF02525">
    <property type="entry name" value="Flavodoxin_2"/>
    <property type="match status" value="1"/>
</dbReference>
<comment type="similarity">
    <text evidence="1">Belongs to the NAD(P)H dehydrogenase (quinone) family.</text>
</comment>
<keyword evidence="2 4" id="KW-0560">Oxidoreductase</keyword>
<dbReference type="PANTHER" id="PTHR10204">
    <property type="entry name" value="NAD P H OXIDOREDUCTASE-RELATED"/>
    <property type="match status" value="1"/>
</dbReference>
<evidence type="ECO:0000259" key="3">
    <source>
        <dbReference type="Pfam" id="PF02525"/>
    </source>
</evidence>
<dbReference type="PATRIC" id="fig|45658.7.peg.1532"/>
<evidence type="ECO:0000313" key="4">
    <source>
        <dbReference type="EMBL" id="ANU36676.1"/>
    </source>
</evidence>
<reference evidence="4 5" key="1">
    <citation type="submission" date="2016-07" db="EMBL/GenBank/DDBJ databases">
        <title>Genome sequencing of Vibrio scophthalmi strain VS-05, an isolated from Paralichthys olivaceus.</title>
        <authorList>
            <person name="Han H.-J."/>
        </authorList>
    </citation>
    <scope>NUCLEOTIDE SEQUENCE [LARGE SCALE GENOMIC DNA]</scope>
    <source>
        <strain evidence="4 5">VS-05</strain>
    </source>
</reference>
<dbReference type="EC" id="1.6.5.2" evidence="4"/>
<dbReference type="InterPro" id="IPR003680">
    <property type="entry name" value="Flavodoxin_fold"/>
</dbReference>
<evidence type="ECO:0000256" key="1">
    <source>
        <dbReference type="ARBA" id="ARBA00006252"/>
    </source>
</evidence>
<accession>A0A1C7F9M8</accession>
<dbReference type="SUPFAM" id="SSF52218">
    <property type="entry name" value="Flavoproteins"/>
    <property type="match status" value="1"/>
</dbReference>
<dbReference type="STRING" id="45658.VSVS12_01936"/>
<dbReference type="PANTHER" id="PTHR10204:SF34">
    <property type="entry name" value="NAD(P)H DEHYDROGENASE [QUINONE] 1 ISOFORM 1"/>
    <property type="match status" value="1"/>
</dbReference>
<feature type="domain" description="Flavodoxin-like fold" evidence="3">
    <location>
        <begin position="3"/>
        <end position="169"/>
    </location>
</feature>
<organism evidence="4 5">
    <name type="scientific">Vibrio scophthalmi</name>
    <dbReference type="NCBI Taxonomy" id="45658"/>
    <lineage>
        <taxon>Bacteria</taxon>
        <taxon>Pseudomonadati</taxon>
        <taxon>Pseudomonadota</taxon>
        <taxon>Gammaproteobacteria</taxon>
        <taxon>Vibrionales</taxon>
        <taxon>Vibrionaceae</taxon>
        <taxon>Vibrio</taxon>
    </lineage>
</organism>
<sequence length="193" mass="21846">MCKKILVVNGNPKPDSFCAELANSYIASSKHNEVKLISLHALEFDCDLTSGYDEIQALEPDLVDFQQAILWAEHVVFVLPVWWGGMPAKLKGLIDRTFLPGFAFKFLENKTIPERLLKGRTADVIVTMDSPPFYYRWFQGNPVVKQLERTILKFSGFKRVSATYIGPVINSTPVQRDKWTKQVVKLASKRAVG</sequence>
<dbReference type="InterPro" id="IPR029039">
    <property type="entry name" value="Flavoprotein-like_sf"/>
</dbReference>